<accession>A0AA40D8X4</accession>
<keyword evidence="1" id="KW-0175">Coiled coil</keyword>
<reference evidence="2" key="1">
    <citation type="submission" date="2023-06" db="EMBL/GenBank/DDBJ databases">
        <title>Genome-scale phylogeny and comparative genomics of the fungal order Sordariales.</title>
        <authorList>
            <consortium name="Lawrence Berkeley National Laboratory"/>
            <person name="Hensen N."/>
            <person name="Bonometti L."/>
            <person name="Westerberg I."/>
            <person name="Brannstrom I.O."/>
            <person name="Guillou S."/>
            <person name="Cros-Aarteil S."/>
            <person name="Calhoun S."/>
            <person name="Haridas S."/>
            <person name="Kuo A."/>
            <person name="Mondo S."/>
            <person name="Pangilinan J."/>
            <person name="Riley R."/>
            <person name="Labutti K."/>
            <person name="Andreopoulos B."/>
            <person name="Lipzen A."/>
            <person name="Chen C."/>
            <person name="Yanf M."/>
            <person name="Daum C."/>
            <person name="Ng V."/>
            <person name="Clum A."/>
            <person name="Steindorff A."/>
            <person name="Ohm R."/>
            <person name="Martin F."/>
            <person name="Silar P."/>
            <person name="Natvig D."/>
            <person name="Lalanne C."/>
            <person name="Gautier V."/>
            <person name="Ament-Velasquez S.L."/>
            <person name="Kruys A."/>
            <person name="Hutchinson M.I."/>
            <person name="Powell A.J."/>
            <person name="Barry K."/>
            <person name="Miller A.N."/>
            <person name="Grigoriev I.V."/>
            <person name="Debuchy R."/>
            <person name="Gladieux P."/>
            <person name="Thoren M.H."/>
            <person name="Johannesson H."/>
        </authorList>
    </citation>
    <scope>NUCLEOTIDE SEQUENCE</scope>
    <source>
        <strain evidence="2">CBS 307.81</strain>
    </source>
</reference>
<name>A0AA40D8X4_9PEZI</name>
<dbReference type="EMBL" id="JAULSY010000094">
    <property type="protein sequence ID" value="KAK0666161.1"/>
    <property type="molecule type" value="Genomic_DNA"/>
</dbReference>
<feature type="coiled-coil region" evidence="1">
    <location>
        <begin position="1197"/>
        <end position="1224"/>
    </location>
</feature>
<organism evidence="2 3">
    <name type="scientific">Cercophora samala</name>
    <dbReference type="NCBI Taxonomy" id="330535"/>
    <lineage>
        <taxon>Eukaryota</taxon>
        <taxon>Fungi</taxon>
        <taxon>Dikarya</taxon>
        <taxon>Ascomycota</taxon>
        <taxon>Pezizomycotina</taxon>
        <taxon>Sordariomycetes</taxon>
        <taxon>Sordariomycetidae</taxon>
        <taxon>Sordariales</taxon>
        <taxon>Lasiosphaeriaceae</taxon>
        <taxon>Cercophora</taxon>
    </lineage>
</organism>
<dbReference type="AlphaFoldDB" id="A0AA40D8X4"/>
<evidence type="ECO:0000313" key="3">
    <source>
        <dbReference type="Proteomes" id="UP001174997"/>
    </source>
</evidence>
<keyword evidence="3" id="KW-1185">Reference proteome</keyword>
<evidence type="ECO:0000313" key="2">
    <source>
        <dbReference type="EMBL" id="KAK0666161.1"/>
    </source>
</evidence>
<sequence>MAAEHPDGGGSPRKPTDYNLILAFHEYVTNDETCHPKFANYFVDWIDAVWPKDEGDPPLEGTKEYDEWLSKWNSFFAYCDSVLRNPGLKHYNFPPWLLQRIEKYDIWNDWFPEEGAGPTQLEYQPIPEQYRVGPEPPSSSLRPKTRPAEVTPLAPKIANTYLTPESPGTRKVIKSPVPAQIPSSPVSVSVLESSPAIEDIQVDTDGPDFTQKSYDQYGAVREPLAIHLQEIWAYLEYGDSRDRGYSEQMSNTIDYLTWLGSGNDPRNQLRKASDFSKSMYKKVMEMVAIHGKRGKAQAILTPVVFTDRPISFSATRSSRLNHLTNVGDFPLPSKRGVPNYSHLLPYNITPSPQKRPTQGVLLKHPEHYEQFVEDEGKIWLPYSDDLKKLTDMEIPSEVSQKEHDNNLAVIESDIYVEYVKARGLSATWQTGDPIGWTIQKTDKSGERQTYITTGKNPKTGKEMLHLMDLSDPRDWASVRGVRRAGLQLMLRNYRTNENDFVYYDSNTNGQRSRRLVLPIPVSTIRRVMDKADGRQWVPPTIFDGKKPLKWIDWEPFAFTDRFIAYTEATRLLKEQAYTMATERHLRDRPWVSLPKNIVNGGPFVWRGLNPKEQAEEDLLKQCLGVRDYIAMCWNKAPRPLLATMIQFLTAVDPGSDTFPEPNALYTTDEITFGESEYSHTVIDGTRQRAGYRYINDEDIWWLKFLGSGSVNKKSWAGKIFPDEPKTTYRLFHIFARRVLRLLEDPNPEGILYSSASVATVEGLLKVINAGTNGKSAVNKYEFSPYEACQHLDRLAQTGHISFELDPACYGQVRRPVYDFYPEHRIAYDPKLKTKDTLFPRSVRPWVDICLEPYSGNTKNPPPVTYAVKNCYRALAYRLGFTIFHLQKKSIARMSRELTRNEQPVQYAWLHDSIKKFDAIHEDLLKLELKTRPNPPAPYGSTWRDIRALVQDVEQMDGGHVDPGSNLPQYKDNDSALQYLRGKIIYEVGSSNTLLAPARAKKVVDPVTGTAETILTRAVSWQFGSLDARQEGWRRQFFSVNRWPVVAQSEKTQGKIKKDEWFADGVDPKQVFDYQSADPIHAFFSREKLRPYVEEPVKYRQGPAIYPIGDTPHQRKQVQNHMTALVYQSLDMNGANLPGGTFTQKLFNFFSWPLRPYLNSQRGLSEAELEEKYGKLPAVAPDRVPRSWRTQNLVADKVANRKRMVDELLTRKEQEEQERKAARFKRRRVDDVVAGAMVTMHA</sequence>
<evidence type="ECO:0000256" key="1">
    <source>
        <dbReference type="SAM" id="Coils"/>
    </source>
</evidence>
<gene>
    <name evidence="2" type="ORF">QBC41DRAFT_256848</name>
</gene>
<comment type="caution">
    <text evidence="2">The sequence shown here is derived from an EMBL/GenBank/DDBJ whole genome shotgun (WGS) entry which is preliminary data.</text>
</comment>
<dbReference type="Proteomes" id="UP001174997">
    <property type="component" value="Unassembled WGS sequence"/>
</dbReference>
<proteinExistence type="predicted"/>
<protein>
    <submittedName>
        <fullName evidence="2">Uncharacterized protein</fullName>
    </submittedName>
</protein>